<comment type="caution">
    <text evidence="1">The sequence shown here is derived from an EMBL/GenBank/DDBJ whole genome shotgun (WGS) entry which is preliminary data.</text>
</comment>
<dbReference type="EMBL" id="JBIRGQ010000008">
    <property type="protein sequence ID" value="MFH8550632.1"/>
    <property type="molecule type" value="Genomic_DNA"/>
</dbReference>
<organism evidence="1 2">
    <name type="scientific">Streptomyces longisporoflavus</name>
    <dbReference type="NCBI Taxonomy" id="28044"/>
    <lineage>
        <taxon>Bacteria</taxon>
        <taxon>Bacillati</taxon>
        <taxon>Actinomycetota</taxon>
        <taxon>Actinomycetes</taxon>
        <taxon>Kitasatosporales</taxon>
        <taxon>Streptomycetaceae</taxon>
        <taxon>Streptomyces</taxon>
    </lineage>
</organism>
<name>A0ABW7R045_9ACTN</name>
<dbReference type="Proteomes" id="UP001610818">
    <property type="component" value="Unassembled WGS sequence"/>
</dbReference>
<dbReference type="NCBIfam" id="NF008496">
    <property type="entry name" value="PRK11408.1-3"/>
    <property type="match status" value="1"/>
</dbReference>
<reference evidence="1 2" key="1">
    <citation type="submission" date="2024-10" db="EMBL/GenBank/DDBJ databases">
        <title>The Natural Products Discovery Center: Release of the First 8490 Sequenced Strains for Exploring Actinobacteria Biosynthetic Diversity.</title>
        <authorList>
            <person name="Kalkreuter E."/>
            <person name="Kautsar S.A."/>
            <person name="Yang D."/>
            <person name="Bader C.D."/>
            <person name="Teijaro C.N."/>
            <person name="Fluegel L."/>
            <person name="Davis C.M."/>
            <person name="Simpson J.R."/>
            <person name="Lauterbach L."/>
            <person name="Steele A.D."/>
            <person name="Gui C."/>
            <person name="Meng S."/>
            <person name="Li G."/>
            <person name="Viehrig K."/>
            <person name="Ye F."/>
            <person name="Su P."/>
            <person name="Kiefer A.F."/>
            <person name="Nichols A."/>
            <person name="Cepeda A.J."/>
            <person name="Yan W."/>
            <person name="Fan B."/>
            <person name="Jiang Y."/>
            <person name="Adhikari A."/>
            <person name="Zheng C.-J."/>
            <person name="Schuster L."/>
            <person name="Cowan T.M."/>
            <person name="Smanski M.J."/>
            <person name="Chevrette M.G."/>
            <person name="De Carvalho L.P.S."/>
            <person name="Shen B."/>
        </authorList>
    </citation>
    <scope>NUCLEOTIDE SEQUENCE [LARGE SCALE GENOMIC DNA]</scope>
    <source>
        <strain evidence="1 2">NPDC017990</strain>
    </source>
</reference>
<evidence type="ECO:0000313" key="2">
    <source>
        <dbReference type="Proteomes" id="UP001610818"/>
    </source>
</evidence>
<dbReference type="Pfam" id="PF10946">
    <property type="entry name" value="DUF2625"/>
    <property type="match status" value="1"/>
</dbReference>
<accession>A0ABW7R045</accession>
<proteinExistence type="predicted"/>
<keyword evidence="2" id="KW-1185">Reference proteome</keyword>
<evidence type="ECO:0000313" key="1">
    <source>
        <dbReference type="EMBL" id="MFH8550632.1"/>
    </source>
</evidence>
<sequence length="310" mass="33141">MSTALVRARDEAASEAWDERGETGLEQGLRHVISGADDRCLARRPDIRVSAVEPERRGDTAGCDDRRMRGIDELVNVDDPAWPELQRVLGASSVPVQVLPGDIDEGPRCLLQMQVTGRSVLGALALYTGGLLVDDGWLRVFGGGRGSVADGRLPSLAQVNCFPADLDPGWHPATGLVVGHDVVGGVFALNGGNPGAAGRPGGPGQMTYFAPDTLEWEAMETGHSGWVSWLLSGRLETFYGGMRWPGWREEAAALAFDQGLSVYPFLWSKEARADLAATSRRPVPMREVLGVAADLARQMGPSDPGFLGEV</sequence>
<dbReference type="RefSeq" id="WP_397717191.1">
    <property type="nucleotide sequence ID" value="NZ_JBIRGN010000008.1"/>
</dbReference>
<gene>
    <name evidence="1" type="ORF">ACH4F9_37135</name>
</gene>
<protein>
    <submittedName>
        <fullName evidence="1">DUF2625 family protein</fullName>
    </submittedName>
</protein>
<dbReference type="InterPro" id="IPR021239">
    <property type="entry name" value="DUF2625"/>
</dbReference>